<dbReference type="GO" id="GO:0032993">
    <property type="term" value="C:protein-DNA complex"/>
    <property type="evidence" value="ECO:0007669"/>
    <property type="project" value="TreeGrafter"/>
</dbReference>
<feature type="domain" description="HhH-GPD" evidence="6">
    <location>
        <begin position="126"/>
        <end position="286"/>
    </location>
</feature>
<dbReference type="AlphaFoldDB" id="A0A917ETJ4"/>
<dbReference type="Gene3D" id="1.10.340.30">
    <property type="entry name" value="Hypothetical protein, domain 2"/>
    <property type="match status" value="1"/>
</dbReference>
<dbReference type="Pfam" id="PF00730">
    <property type="entry name" value="HhH-GPD"/>
    <property type="match status" value="1"/>
</dbReference>
<dbReference type="GO" id="GO:0006285">
    <property type="term" value="P:base-excision repair, AP site formation"/>
    <property type="evidence" value="ECO:0007669"/>
    <property type="project" value="TreeGrafter"/>
</dbReference>
<organism evidence="7 8">
    <name type="scientific">Priestia taiwanensis</name>
    <dbReference type="NCBI Taxonomy" id="1347902"/>
    <lineage>
        <taxon>Bacteria</taxon>
        <taxon>Bacillati</taxon>
        <taxon>Bacillota</taxon>
        <taxon>Bacilli</taxon>
        <taxon>Bacillales</taxon>
        <taxon>Bacillaceae</taxon>
        <taxon>Priestia</taxon>
    </lineage>
</organism>
<dbReference type="RefSeq" id="WP_188389497.1">
    <property type="nucleotide sequence ID" value="NZ_BMFK01000003.1"/>
</dbReference>
<evidence type="ECO:0000259" key="6">
    <source>
        <dbReference type="SMART" id="SM00478"/>
    </source>
</evidence>
<keyword evidence="8" id="KW-1185">Reference proteome</keyword>
<evidence type="ECO:0000256" key="3">
    <source>
        <dbReference type="ARBA" id="ARBA00012000"/>
    </source>
</evidence>
<evidence type="ECO:0000313" key="8">
    <source>
        <dbReference type="Proteomes" id="UP000605259"/>
    </source>
</evidence>
<evidence type="ECO:0000313" key="7">
    <source>
        <dbReference type="EMBL" id="GGE78681.1"/>
    </source>
</evidence>
<dbReference type="GO" id="GO:0006307">
    <property type="term" value="P:DNA alkylation repair"/>
    <property type="evidence" value="ECO:0007669"/>
    <property type="project" value="TreeGrafter"/>
</dbReference>
<dbReference type="GO" id="GO:0008725">
    <property type="term" value="F:DNA-3-methyladenine glycosylase activity"/>
    <property type="evidence" value="ECO:0007669"/>
    <property type="project" value="TreeGrafter"/>
</dbReference>
<evidence type="ECO:0000256" key="4">
    <source>
        <dbReference type="ARBA" id="ARBA00022763"/>
    </source>
</evidence>
<dbReference type="SUPFAM" id="SSF48150">
    <property type="entry name" value="DNA-glycosylase"/>
    <property type="match status" value="1"/>
</dbReference>
<keyword evidence="4" id="KW-0227">DNA damage</keyword>
<comment type="catalytic activity">
    <reaction evidence="1">
        <text>Hydrolysis of alkylated DNA, releasing 3-methyladenine, 3-methylguanine, 7-methylguanine and 7-methyladenine.</text>
        <dbReference type="EC" id="3.2.2.21"/>
    </reaction>
</comment>
<dbReference type="PANTHER" id="PTHR43003:SF5">
    <property type="entry name" value="DNA-3-METHYLADENINE GLYCOSYLASE"/>
    <property type="match status" value="1"/>
</dbReference>
<keyword evidence="5" id="KW-0234">DNA repair</keyword>
<proteinExistence type="inferred from homology"/>
<accession>A0A917ETJ4</accession>
<protein>
    <recommendedName>
        <fullName evidence="3">DNA-3-methyladenine glycosylase II</fullName>
        <ecNumber evidence="3">3.2.2.21</ecNumber>
    </recommendedName>
</protein>
<dbReference type="GO" id="GO:0032131">
    <property type="term" value="F:alkylated DNA binding"/>
    <property type="evidence" value="ECO:0007669"/>
    <property type="project" value="TreeGrafter"/>
</dbReference>
<dbReference type="GO" id="GO:0043916">
    <property type="term" value="F:DNA-7-methylguanine glycosylase activity"/>
    <property type="evidence" value="ECO:0007669"/>
    <property type="project" value="TreeGrafter"/>
</dbReference>
<dbReference type="FunFam" id="1.10.340.30:FF:000004">
    <property type="entry name" value="DNA-3-methyladenine glycosylase II"/>
    <property type="match status" value="1"/>
</dbReference>
<dbReference type="SMART" id="SM00478">
    <property type="entry name" value="ENDO3c"/>
    <property type="match status" value="1"/>
</dbReference>
<dbReference type="Proteomes" id="UP000605259">
    <property type="component" value="Unassembled WGS sequence"/>
</dbReference>
<dbReference type="CDD" id="cd00056">
    <property type="entry name" value="ENDO3c"/>
    <property type="match status" value="1"/>
</dbReference>
<reference evidence="7" key="2">
    <citation type="submission" date="2020-09" db="EMBL/GenBank/DDBJ databases">
        <authorList>
            <person name="Sun Q."/>
            <person name="Zhou Y."/>
        </authorList>
    </citation>
    <scope>NUCLEOTIDE SEQUENCE</scope>
    <source>
        <strain evidence="7">CGMCC 1.12698</strain>
    </source>
</reference>
<dbReference type="PANTHER" id="PTHR43003">
    <property type="entry name" value="DNA-3-METHYLADENINE GLYCOSYLASE"/>
    <property type="match status" value="1"/>
</dbReference>
<dbReference type="Gene3D" id="1.10.1670.40">
    <property type="match status" value="1"/>
</dbReference>
<comment type="caution">
    <text evidence="7">The sequence shown here is derived from an EMBL/GenBank/DDBJ whole genome shotgun (WGS) entry which is preliminary data.</text>
</comment>
<dbReference type="EMBL" id="BMFK01000003">
    <property type="protein sequence ID" value="GGE78681.1"/>
    <property type="molecule type" value="Genomic_DNA"/>
</dbReference>
<dbReference type="InterPro" id="IPR011257">
    <property type="entry name" value="DNA_glycosylase"/>
</dbReference>
<evidence type="ECO:0000256" key="1">
    <source>
        <dbReference type="ARBA" id="ARBA00000086"/>
    </source>
</evidence>
<evidence type="ECO:0000256" key="5">
    <source>
        <dbReference type="ARBA" id="ARBA00023204"/>
    </source>
</evidence>
<name>A0A917ETJ4_9BACI</name>
<evidence type="ECO:0000256" key="2">
    <source>
        <dbReference type="ARBA" id="ARBA00010817"/>
    </source>
</evidence>
<gene>
    <name evidence="7" type="ORF">GCM10007140_30310</name>
</gene>
<sequence>MWREEVQLETSYHIEEVMYRLSLDPLNAVNQETKTIKVPLLIDGAKVVATVQHIGSETKPHFLVESNGPKEKVMKKVSHIFQWEEQFEDIHAHFASTPFASLFKEFAYTPIIQEFHPFDCLIRCIIHQQLNLKFAITLTERFVKQYGEQVDGVWFYPTPEVVATLTVEELRTIQFSTRKAEYVIDLAQDIVNGNLDLHILFNTSNEEVEKILIKRRGIGPWTVQNFLLFTLGRKNIFPIGDVGLQNALKNMYRLEGKPSKEQIHEIIDICSPYSSYAALYLWKSLEK</sequence>
<reference evidence="7" key="1">
    <citation type="journal article" date="2014" name="Int. J. Syst. Evol. Microbiol.">
        <title>Complete genome sequence of Corynebacterium casei LMG S-19264T (=DSM 44701T), isolated from a smear-ripened cheese.</title>
        <authorList>
            <consortium name="US DOE Joint Genome Institute (JGI-PGF)"/>
            <person name="Walter F."/>
            <person name="Albersmeier A."/>
            <person name="Kalinowski J."/>
            <person name="Ruckert C."/>
        </authorList>
    </citation>
    <scope>NUCLEOTIDE SEQUENCE</scope>
    <source>
        <strain evidence="7">CGMCC 1.12698</strain>
    </source>
</reference>
<dbReference type="InterPro" id="IPR003265">
    <property type="entry name" value="HhH-GPD_domain"/>
</dbReference>
<comment type="similarity">
    <text evidence="2">Belongs to the alkylbase DNA glycosidase AlkA family.</text>
</comment>
<dbReference type="GO" id="GO:0005737">
    <property type="term" value="C:cytoplasm"/>
    <property type="evidence" value="ECO:0007669"/>
    <property type="project" value="TreeGrafter"/>
</dbReference>
<dbReference type="EC" id="3.2.2.21" evidence="3"/>
<dbReference type="InterPro" id="IPR051912">
    <property type="entry name" value="Alkylbase_DNA_Glycosylase/TA"/>
</dbReference>